<comment type="similarity">
    <text evidence="2 6">Belongs to the GMC oxidoreductase family.</text>
</comment>
<accession>A0A150PHU5</accession>
<evidence type="ECO:0000256" key="2">
    <source>
        <dbReference type="ARBA" id="ARBA00010790"/>
    </source>
</evidence>
<keyword evidence="4 5" id="KW-0274">FAD</keyword>
<dbReference type="Pfam" id="PF05199">
    <property type="entry name" value="GMC_oxred_C"/>
    <property type="match status" value="1"/>
</dbReference>
<gene>
    <name evidence="9" type="ORF">BE08_09325</name>
</gene>
<dbReference type="PROSITE" id="PS00623">
    <property type="entry name" value="GMC_OXRED_1"/>
    <property type="match status" value="1"/>
</dbReference>
<feature type="binding site" evidence="5">
    <location>
        <position position="94"/>
    </location>
    <ligand>
        <name>FAD</name>
        <dbReference type="ChEBI" id="CHEBI:57692"/>
    </ligand>
</feature>
<dbReference type="InterPro" id="IPR000172">
    <property type="entry name" value="GMC_OxRdtase_N"/>
</dbReference>
<evidence type="ECO:0000256" key="4">
    <source>
        <dbReference type="ARBA" id="ARBA00022827"/>
    </source>
</evidence>
<dbReference type="PANTHER" id="PTHR11552">
    <property type="entry name" value="GLUCOSE-METHANOL-CHOLINE GMC OXIDOREDUCTASE"/>
    <property type="match status" value="1"/>
</dbReference>
<dbReference type="InterPro" id="IPR007867">
    <property type="entry name" value="GMC_OxRtase_C"/>
</dbReference>
<evidence type="ECO:0000256" key="1">
    <source>
        <dbReference type="ARBA" id="ARBA00001974"/>
    </source>
</evidence>
<feature type="domain" description="Glucose-methanol-choline oxidoreductase N-terminal" evidence="8">
    <location>
        <begin position="267"/>
        <end position="281"/>
    </location>
</feature>
<evidence type="ECO:0000259" key="7">
    <source>
        <dbReference type="PROSITE" id="PS00623"/>
    </source>
</evidence>
<dbReference type="AlphaFoldDB" id="A0A150PHU5"/>
<comment type="cofactor">
    <cofactor evidence="1 5">
        <name>FAD</name>
        <dbReference type="ChEBI" id="CHEBI:57692"/>
    </cofactor>
</comment>
<dbReference type="Pfam" id="PF00732">
    <property type="entry name" value="GMC_oxred_N"/>
    <property type="match status" value="1"/>
</dbReference>
<organism evidence="9 10">
    <name type="scientific">Sorangium cellulosum</name>
    <name type="common">Polyangium cellulosum</name>
    <dbReference type="NCBI Taxonomy" id="56"/>
    <lineage>
        <taxon>Bacteria</taxon>
        <taxon>Pseudomonadati</taxon>
        <taxon>Myxococcota</taxon>
        <taxon>Polyangia</taxon>
        <taxon>Polyangiales</taxon>
        <taxon>Polyangiaceae</taxon>
        <taxon>Sorangium</taxon>
    </lineage>
</organism>
<dbReference type="Gene3D" id="3.30.410.40">
    <property type="match status" value="1"/>
</dbReference>
<dbReference type="InterPro" id="IPR036188">
    <property type="entry name" value="FAD/NAD-bd_sf"/>
</dbReference>
<reference evidence="9 10" key="1">
    <citation type="submission" date="2014-02" db="EMBL/GenBank/DDBJ databases">
        <title>The small core and large imbalanced accessory genome model reveals a collaborative survival strategy of Sorangium cellulosum strains in nature.</title>
        <authorList>
            <person name="Han K."/>
            <person name="Peng R."/>
            <person name="Blom J."/>
            <person name="Li Y.-Z."/>
        </authorList>
    </citation>
    <scope>NUCLEOTIDE SEQUENCE [LARGE SCALE GENOMIC DNA]</scope>
    <source>
        <strain evidence="9 10">So0157-25</strain>
    </source>
</reference>
<proteinExistence type="inferred from homology"/>
<comment type="caution">
    <text evidence="9">The sequence shown here is derived from an EMBL/GenBank/DDBJ whole genome shotgun (WGS) entry which is preliminary data.</text>
</comment>
<dbReference type="PANTHER" id="PTHR11552:SF147">
    <property type="entry name" value="CHOLINE DEHYDROGENASE, MITOCHONDRIAL"/>
    <property type="match status" value="1"/>
</dbReference>
<dbReference type="Proteomes" id="UP000075420">
    <property type="component" value="Unassembled WGS sequence"/>
</dbReference>
<dbReference type="EMBL" id="JELY01001587">
    <property type="protein sequence ID" value="KYF55263.1"/>
    <property type="molecule type" value="Genomic_DNA"/>
</dbReference>
<dbReference type="GO" id="GO:0016614">
    <property type="term" value="F:oxidoreductase activity, acting on CH-OH group of donors"/>
    <property type="evidence" value="ECO:0007669"/>
    <property type="project" value="InterPro"/>
</dbReference>
<evidence type="ECO:0000256" key="5">
    <source>
        <dbReference type="PIRSR" id="PIRSR000137-2"/>
    </source>
</evidence>
<name>A0A150PHU5_SORCE</name>
<dbReference type="SUPFAM" id="SSF51905">
    <property type="entry name" value="FAD/NAD(P)-binding domain"/>
    <property type="match status" value="1"/>
</dbReference>
<evidence type="ECO:0000259" key="8">
    <source>
        <dbReference type="PROSITE" id="PS00624"/>
    </source>
</evidence>
<dbReference type="GO" id="GO:0050660">
    <property type="term" value="F:flavin adenine dinucleotide binding"/>
    <property type="evidence" value="ECO:0007669"/>
    <property type="project" value="InterPro"/>
</dbReference>
<feature type="binding site" evidence="5">
    <location>
        <position position="233"/>
    </location>
    <ligand>
        <name>FAD</name>
        <dbReference type="ChEBI" id="CHEBI:57692"/>
    </ligand>
</feature>
<feature type="domain" description="Glucose-methanol-choline oxidoreductase N-terminal" evidence="7">
    <location>
        <begin position="92"/>
        <end position="115"/>
    </location>
</feature>
<dbReference type="Gene3D" id="3.50.50.60">
    <property type="entry name" value="FAD/NAD(P)-binding domain"/>
    <property type="match status" value="1"/>
</dbReference>
<dbReference type="SUPFAM" id="SSF54373">
    <property type="entry name" value="FAD-linked reductases, C-terminal domain"/>
    <property type="match status" value="1"/>
</dbReference>
<protein>
    <submittedName>
        <fullName evidence="9">Choline dehydrogenase</fullName>
    </submittedName>
</protein>
<evidence type="ECO:0000313" key="10">
    <source>
        <dbReference type="Proteomes" id="UP000075420"/>
    </source>
</evidence>
<evidence type="ECO:0000313" key="9">
    <source>
        <dbReference type="EMBL" id="KYF55263.1"/>
    </source>
</evidence>
<dbReference type="PROSITE" id="PS00624">
    <property type="entry name" value="GMC_OXRED_2"/>
    <property type="match status" value="1"/>
</dbReference>
<evidence type="ECO:0000256" key="3">
    <source>
        <dbReference type="ARBA" id="ARBA00022630"/>
    </source>
</evidence>
<dbReference type="PIRSF" id="PIRSF000137">
    <property type="entry name" value="Alcohol_oxidase"/>
    <property type="match status" value="1"/>
</dbReference>
<sequence length="522" mass="57108">MLRPSPSSPSRPGSAAELVVVGAGSSGAIIAARVTERADREVLLLEAGPDYPEPARLPADLRDGTRNSWLAHDWGYRHRPTPGQIMFLFPRGKVVGGSSAVNTCIAIRGQPYDYDEWAALGLPDWGFDACLPYFKRLEDDRDFGEPWHGKGGPVPIRRARREELVPWQAAFVDGCRALGYPACDDTNDPSAPAGVGPHAMNKIDGQRMSAARCYLTDEVRRRENLRLRPRTTVRRVLVKNRRVEGVEIEADGRVEVVATRKVVLSAGAIATPGILLRSGIGPRAELARLGVELVSDVPAVGARLLDHPGAAIGLWPRRRGLIDVLRQPLVQTVLRYTSRGSPYPNDMMLQPGSFFPVHPRFTIPAFAIACCIGKPRGAGRVEYPSADPHARPRITSNLLVDRDDLARAVDALVLAYEVARTAPMRELGWFLWPMERTLMRREALERWIYRSCGSGYHPCGTVPMGPEGDPAAAVDGRGRVRGVEGLIVADASIMPTIPSVNTNLTALMIGERFGEWLREGAA</sequence>
<dbReference type="InterPro" id="IPR012132">
    <property type="entry name" value="GMC_OxRdtase"/>
</dbReference>
<evidence type="ECO:0000256" key="6">
    <source>
        <dbReference type="RuleBase" id="RU003968"/>
    </source>
</evidence>
<keyword evidence="3 6" id="KW-0285">Flavoprotein</keyword>